<reference evidence="1" key="1">
    <citation type="journal article" date="2020" name="Nature">
        <title>Giant virus diversity and host interactions through global metagenomics.</title>
        <authorList>
            <person name="Schulz F."/>
            <person name="Roux S."/>
            <person name="Paez-Espino D."/>
            <person name="Jungbluth S."/>
            <person name="Walsh D.A."/>
            <person name="Denef V.J."/>
            <person name="McMahon K.D."/>
            <person name="Konstantinidis K.T."/>
            <person name="Eloe-Fadrosh E.A."/>
            <person name="Kyrpides N.C."/>
            <person name="Woyke T."/>
        </authorList>
    </citation>
    <scope>NUCLEOTIDE SEQUENCE</scope>
    <source>
        <strain evidence="1">GVMAG-M-3300027708-20</strain>
    </source>
</reference>
<dbReference type="Gene3D" id="3.20.20.80">
    <property type="entry name" value="Glycosidases"/>
    <property type="match status" value="1"/>
</dbReference>
<protein>
    <recommendedName>
        <fullName evidence="2">Glycosyl transferase family 1 domain-containing protein</fullName>
    </recommendedName>
</protein>
<sequence length="1701" mass="203554">MNVYKTGEFNHNINSKINFKEYCNENLQLIKNIAFPKINLYNDYEAVLVYFEDSSHIEFIIKNTILKLDKLWSFTIVCGYFNYEFMISICKRISENIKVIKIDEYKIYTENEFWNLFHGEKLLFYSESTLVINENIHDFLHWDYIGSKLKNDRHTNFFARSFCLLTKKFSKNLLNNDFTENNLKIADSNSLTKFVSVDNINLECFAIHNCYSINLNWKTLLSNLKYNQDDLFNPTHYKILNTTLNTLSKKELVNHFKNFGYHEKKKCYIKNRSVHKYIHEYCDFDIHFFSKHYKYFNPELVNLNQIELLKHYNTIGKYQNKKSYIETIDPDFEKYLVNQNENLEFCNNCIVFINDSTEINDETIFLYEYVIYLQQNNIYENTIIFDVVFNEKLLHLYNKLKSPPVYYCNNLILLRELLDFHNPKFIYSNADNLFLSNIQKFTSNIIKRSIFHFHDNIVFSNSSIQDLKENIIYCGNEKIIEYISNSYGIKNAQLFRPFINLESFEILEKYQPLNLFNNDAIRFGMFGIKNYENGYDIFINIVKKMPQYNFIWIGGEYDEKFSPDNYIQICNYINIYKYIDYVDYFLITNRNSQPRFILNALYQNCPCIVLENNMTYKIDVPNFFVIENYNYDFNKIIEFLKNNIVLNKKCDQTFQSSQYILDNYTSPIINYERILTNDKEEITESIESLPETKPIYFSSPYFHWKHYLLLHDDLIQNGVSNYNDAIKHWLETGSHHEYRQGIINLFELEKYLNKYNTLKKIIIDNNSWVDNIMEDLIKIKCQSEINLDQYIYENYYYTEYDDKFVSKIKNAAVQWFFYDNYIEIAALPRLNGYIDLSSFGIDKNHFDVSYFYAMYKNCYFKPNNHRQAINIWNLFSKSNNYLGSVYHELFEDINFDWEYYVFANRLQINSKKEAFLHWNKFGKKNALITSKVNIKSAYEQHLHNSYNITISENIIKYKNENVFNNMYESCVNVCKKNNDPFFSNLKKINSIDNFDSLILIIDFPNYGGGTTEFINRIVSYYKSEQTFLVARNFNNAVYFYIDDNIIVKKSYNNIESIEFLKNNQSKFTKIFINSIIGHSEDFVNELFNLNVKVDTITHDYSLLYSKPLLYYHELMSTKPDSYFPINKCNIIITQNIKNTCVYGNFVDKKKFVIAEIPDYCNRSTRIITSNKQITIGVLGNINNLKGYYIVEELILYAKKQDNIKIIIFGNIPYSDSSFVEQYNYSDIDHLNSLLVKHNPNLWIETSIWPETYSYTLTLLMLTGLPIYYQKKNYPSVVQDRLFNYNNAYEYDNINWLIKNIDIVIAKKQNFFYTIEPKIFYNPFWDSYFGKPNSEKNDSNIIHDILAYCVYFPQFHSFPENDKNFYKGFTDTKNLGHFIKQIDSNDSFTPSNKVLKIKNINDYDLYKNKKLIQTQFKIIEDYPIQGFAIYYYWFSLNTITNQNMIMDKVIDKFFDPGLDTKGKKVFFIWANEDWTKNVAFGEINDRIENHYTMENIKKNAENLIKYFKHDNYLKIENKPVLFVHHPWFIKEEILDMVKSIFNKYCVECGFFGVHFIINSMVRNEHLGHLQYDFHFDYKNNDIGYISIDESGKRIIDYKKYIDNINYNSPNIKSLCFDFDNRPRLCLPDRIKHASICINSTEKNHRFMLKQTIDSYKTSYKGINKLLLINSWNEWGERLAIEPSNEKGFYYMDLLKEYLRSKN</sequence>
<name>A0A6C0JEF4_9ZZZZ</name>
<accession>A0A6C0JEF4</accession>
<dbReference type="Pfam" id="PF14307">
    <property type="entry name" value="Glyco_tran_WbsX"/>
    <property type="match status" value="1"/>
</dbReference>
<evidence type="ECO:0008006" key="2">
    <source>
        <dbReference type="Google" id="ProtNLM"/>
    </source>
</evidence>
<dbReference type="PANTHER" id="PTHR41244:SF1">
    <property type="entry name" value="GLYCOSYLTRANSFERASE"/>
    <property type="match status" value="1"/>
</dbReference>
<dbReference type="InterPro" id="IPR032719">
    <property type="entry name" value="WbsX"/>
</dbReference>
<dbReference type="EMBL" id="MN740389">
    <property type="protein sequence ID" value="QHU03793.1"/>
    <property type="molecule type" value="Genomic_DNA"/>
</dbReference>
<proteinExistence type="predicted"/>
<dbReference type="SUPFAM" id="SSF53756">
    <property type="entry name" value="UDP-Glycosyltransferase/glycogen phosphorylase"/>
    <property type="match status" value="1"/>
</dbReference>
<organism evidence="1">
    <name type="scientific">viral metagenome</name>
    <dbReference type="NCBI Taxonomy" id="1070528"/>
    <lineage>
        <taxon>unclassified sequences</taxon>
        <taxon>metagenomes</taxon>
        <taxon>organismal metagenomes</taxon>
    </lineage>
</organism>
<evidence type="ECO:0000313" key="1">
    <source>
        <dbReference type="EMBL" id="QHU03793.1"/>
    </source>
</evidence>
<dbReference type="PANTHER" id="PTHR41244">
    <property type="entry name" value="RHAMNAN SYNTHESIS F"/>
    <property type="match status" value="1"/>
</dbReference>